<proteinExistence type="inferred from homology"/>
<keyword evidence="9 11" id="KW-0472">Membrane</keyword>
<dbReference type="InterPro" id="IPR029044">
    <property type="entry name" value="Nucleotide-diphossugar_trans"/>
</dbReference>
<evidence type="ECO:0000256" key="1">
    <source>
        <dbReference type="ARBA" id="ARBA00004606"/>
    </source>
</evidence>
<dbReference type="GO" id="GO:0033842">
    <property type="term" value="F:N-acetyl-beta-glucosaminyl-derivative 4-beta-N-acetylgalactosaminyltransferase activity"/>
    <property type="evidence" value="ECO:0007669"/>
    <property type="project" value="TreeGrafter"/>
</dbReference>
<dbReference type="GO" id="GO:0005794">
    <property type="term" value="C:Golgi apparatus"/>
    <property type="evidence" value="ECO:0007669"/>
    <property type="project" value="TreeGrafter"/>
</dbReference>
<feature type="transmembrane region" description="Helical" evidence="11">
    <location>
        <begin position="27"/>
        <end position="47"/>
    </location>
</feature>
<dbReference type="EMBL" id="HACG01034003">
    <property type="protein sequence ID" value="CEK80868.1"/>
    <property type="molecule type" value="Transcribed_RNA"/>
</dbReference>
<keyword evidence="7" id="KW-0735">Signal-anchor</keyword>
<evidence type="ECO:0000259" key="12">
    <source>
        <dbReference type="Pfam" id="PF02709"/>
    </source>
</evidence>
<keyword evidence="6 11" id="KW-0812">Transmembrane</keyword>
<dbReference type="InterPro" id="IPR003859">
    <property type="entry name" value="Galactosyl_T"/>
</dbReference>
<dbReference type="GO" id="GO:0006688">
    <property type="term" value="P:glycosphingolipid biosynthetic process"/>
    <property type="evidence" value="ECO:0007669"/>
    <property type="project" value="TreeGrafter"/>
</dbReference>
<dbReference type="AlphaFoldDB" id="A0A0B7AJW4"/>
<keyword evidence="8 11" id="KW-1133">Transmembrane helix</keyword>
<reference evidence="14" key="1">
    <citation type="submission" date="2014-12" db="EMBL/GenBank/DDBJ databases">
        <title>Insight into the proteome of Arion vulgaris.</title>
        <authorList>
            <person name="Aradska J."/>
            <person name="Bulat T."/>
            <person name="Smidak R."/>
            <person name="Sarate P."/>
            <person name="Gangsoo J."/>
            <person name="Sialana F."/>
            <person name="Bilban M."/>
            <person name="Lubec G."/>
        </authorList>
    </citation>
    <scope>NUCLEOTIDE SEQUENCE</scope>
    <source>
        <tissue evidence="14">Skin</tissue>
    </source>
</reference>
<evidence type="ECO:0008006" key="16">
    <source>
        <dbReference type="Google" id="ProtNLM"/>
    </source>
</evidence>
<comment type="pathway">
    <text evidence="2">Protein modification; protein glycosylation.</text>
</comment>
<protein>
    <recommendedName>
        <fullName evidence="16">Galactosyltransferase N-terminal domain-containing protein</fullName>
    </recommendedName>
</protein>
<evidence type="ECO:0000313" key="15">
    <source>
        <dbReference type="EMBL" id="CEK80868.1"/>
    </source>
</evidence>
<feature type="domain" description="Galactosyltransferase N-terminal" evidence="13">
    <location>
        <begin position="75"/>
        <end position="203"/>
    </location>
</feature>
<feature type="domain" description="Galactosyltransferase C-terminal" evidence="12">
    <location>
        <begin position="208"/>
        <end position="253"/>
    </location>
</feature>
<dbReference type="Pfam" id="PF02709">
    <property type="entry name" value="Glyco_transf_7C"/>
    <property type="match status" value="1"/>
</dbReference>
<dbReference type="PRINTS" id="PR02050">
    <property type="entry name" value="B14GALTRFASE"/>
</dbReference>
<evidence type="ECO:0000256" key="6">
    <source>
        <dbReference type="ARBA" id="ARBA00022692"/>
    </source>
</evidence>
<gene>
    <name evidence="14" type="primary">ORF123115</name>
    <name evidence="15" type="synonym">ORF123122</name>
</gene>
<dbReference type="GO" id="GO:0008378">
    <property type="term" value="F:galactosyltransferase activity"/>
    <property type="evidence" value="ECO:0007669"/>
    <property type="project" value="TreeGrafter"/>
</dbReference>
<evidence type="ECO:0000256" key="9">
    <source>
        <dbReference type="ARBA" id="ARBA00023136"/>
    </source>
</evidence>
<evidence type="ECO:0000256" key="7">
    <source>
        <dbReference type="ARBA" id="ARBA00022968"/>
    </source>
</evidence>
<keyword evidence="10" id="KW-0325">Glycoprotein</keyword>
<dbReference type="InterPro" id="IPR027995">
    <property type="entry name" value="Galactosyl_T_N"/>
</dbReference>
<dbReference type="GO" id="GO:0016020">
    <property type="term" value="C:membrane"/>
    <property type="evidence" value="ECO:0007669"/>
    <property type="project" value="UniProtKB-SubCell"/>
</dbReference>
<dbReference type="GO" id="GO:0005975">
    <property type="term" value="P:carbohydrate metabolic process"/>
    <property type="evidence" value="ECO:0007669"/>
    <property type="project" value="InterPro"/>
</dbReference>
<dbReference type="PANTHER" id="PTHR19300">
    <property type="entry name" value="BETA-1,4-GALACTOSYLTRANSFERASE"/>
    <property type="match status" value="1"/>
</dbReference>
<dbReference type="PANTHER" id="PTHR19300:SF57">
    <property type="entry name" value="BETA-1,4-N-ACETYLGALACTOSAMINYLTRANSFERASE"/>
    <property type="match status" value="1"/>
</dbReference>
<dbReference type="EMBL" id="HACG01034002">
    <property type="protein sequence ID" value="CEK80867.1"/>
    <property type="molecule type" value="Transcribed_RNA"/>
</dbReference>
<dbReference type="SUPFAM" id="SSF53448">
    <property type="entry name" value="Nucleotide-diphospho-sugar transferases"/>
    <property type="match status" value="1"/>
</dbReference>
<name>A0A0B7AJW4_9EUPU</name>
<evidence type="ECO:0000313" key="14">
    <source>
        <dbReference type="EMBL" id="CEK80867.1"/>
    </source>
</evidence>
<sequence>MGEVCCAPSPCRVCLVHPTIKLRRRQLVLFTIILISITIISSLLYTVPKSEVFSHLLTLKNGMQQKTCSVGFNTSSKGPLEVDTENIPSLLDLEHDLSEVLLPGGHFVPQTCKSKHKVAVIVPFRDREVHLKIFLHHMHPFLQRQNLEYGIILVEQEADSLFNRAILMNIGFVESLKIRNYDCFVFHDVDLLPLDDRNYYSCSDEPIHLSASIDVHNYKLMYHELFGGASMMTKEMMEKVNGFSNVYFGWGGEMMTCLTDYAAIPCRLAAMPQK</sequence>
<evidence type="ECO:0000259" key="13">
    <source>
        <dbReference type="Pfam" id="PF13733"/>
    </source>
</evidence>
<dbReference type="UniPathway" id="UPA00378"/>
<dbReference type="Pfam" id="PF13733">
    <property type="entry name" value="Glyco_transf_7N"/>
    <property type="match status" value="1"/>
</dbReference>
<dbReference type="Gene3D" id="3.90.550.10">
    <property type="entry name" value="Spore Coat Polysaccharide Biosynthesis Protein SpsA, Chain A"/>
    <property type="match status" value="1"/>
</dbReference>
<accession>A0A0B7AJW4</accession>
<evidence type="ECO:0000256" key="8">
    <source>
        <dbReference type="ARBA" id="ARBA00022989"/>
    </source>
</evidence>
<evidence type="ECO:0000256" key="5">
    <source>
        <dbReference type="ARBA" id="ARBA00022679"/>
    </source>
</evidence>
<keyword evidence="4" id="KW-0328">Glycosyltransferase</keyword>
<organism evidence="14">
    <name type="scientific">Arion vulgaris</name>
    <dbReference type="NCBI Taxonomy" id="1028688"/>
    <lineage>
        <taxon>Eukaryota</taxon>
        <taxon>Metazoa</taxon>
        <taxon>Spiralia</taxon>
        <taxon>Lophotrochozoa</taxon>
        <taxon>Mollusca</taxon>
        <taxon>Gastropoda</taxon>
        <taxon>Heterobranchia</taxon>
        <taxon>Euthyneura</taxon>
        <taxon>Panpulmonata</taxon>
        <taxon>Eupulmonata</taxon>
        <taxon>Stylommatophora</taxon>
        <taxon>Helicina</taxon>
        <taxon>Arionoidea</taxon>
        <taxon>Arionidae</taxon>
        <taxon>Arion</taxon>
    </lineage>
</organism>
<evidence type="ECO:0000256" key="4">
    <source>
        <dbReference type="ARBA" id="ARBA00022676"/>
    </source>
</evidence>
<dbReference type="InterPro" id="IPR027791">
    <property type="entry name" value="Galactosyl_T_C"/>
</dbReference>
<evidence type="ECO:0000256" key="10">
    <source>
        <dbReference type="ARBA" id="ARBA00023180"/>
    </source>
</evidence>
<keyword evidence="5" id="KW-0808">Transferase</keyword>
<comment type="similarity">
    <text evidence="3">Belongs to the glycosyltransferase 7 family.</text>
</comment>
<comment type="subcellular location">
    <subcellularLocation>
        <location evidence="1">Membrane</location>
        <topology evidence="1">Single-pass type II membrane protein</topology>
    </subcellularLocation>
</comment>
<evidence type="ECO:0000256" key="2">
    <source>
        <dbReference type="ARBA" id="ARBA00004922"/>
    </source>
</evidence>
<evidence type="ECO:0000256" key="3">
    <source>
        <dbReference type="ARBA" id="ARBA00005735"/>
    </source>
</evidence>
<evidence type="ECO:0000256" key="11">
    <source>
        <dbReference type="SAM" id="Phobius"/>
    </source>
</evidence>